<evidence type="ECO:0000256" key="1">
    <source>
        <dbReference type="SAM" id="Coils"/>
    </source>
</evidence>
<dbReference type="EMBL" id="BKCJ010003563">
    <property type="protein sequence ID" value="GEU55848.1"/>
    <property type="molecule type" value="Genomic_DNA"/>
</dbReference>
<accession>A0A699GKY0</accession>
<sequence length="174" mass="20194">MPSKDNEEENTESDSNDKNTSHVAGSLAESYMKKKLRKSNFVTESEDHVHLTKEQINAQNKIEEEAKAKAAKQEGEVRRAEMVDLLGPEMVSKYYNAKLQYDKYCDKVLNRRAKSRITNYDVLTRKGLITLNVYREDSTSKIIHDFKASNLHLGEWKEVVKACPNRTRKRWKTI</sequence>
<organism evidence="3">
    <name type="scientific">Tanacetum cinerariifolium</name>
    <name type="common">Dalmatian daisy</name>
    <name type="synonym">Chrysanthemum cinerariifolium</name>
    <dbReference type="NCBI Taxonomy" id="118510"/>
    <lineage>
        <taxon>Eukaryota</taxon>
        <taxon>Viridiplantae</taxon>
        <taxon>Streptophyta</taxon>
        <taxon>Embryophyta</taxon>
        <taxon>Tracheophyta</taxon>
        <taxon>Spermatophyta</taxon>
        <taxon>Magnoliopsida</taxon>
        <taxon>eudicotyledons</taxon>
        <taxon>Gunneridae</taxon>
        <taxon>Pentapetalae</taxon>
        <taxon>asterids</taxon>
        <taxon>campanulids</taxon>
        <taxon>Asterales</taxon>
        <taxon>Asteraceae</taxon>
        <taxon>Asteroideae</taxon>
        <taxon>Anthemideae</taxon>
        <taxon>Anthemidinae</taxon>
        <taxon>Tanacetum</taxon>
    </lineage>
</organism>
<feature type="coiled-coil region" evidence="1">
    <location>
        <begin position="53"/>
        <end position="83"/>
    </location>
</feature>
<keyword evidence="1" id="KW-0175">Coiled coil</keyword>
<feature type="compositionally biased region" description="Acidic residues" evidence="2">
    <location>
        <begin position="1"/>
        <end position="14"/>
    </location>
</feature>
<dbReference type="AlphaFoldDB" id="A0A699GKY0"/>
<feature type="region of interest" description="Disordered" evidence="2">
    <location>
        <begin position="1"/>
        <end position="31"/>
    </location>
</feature>
<evidence type="ECO:0000313" key="3">
    <source>
        <dbReference type="EMBL" id="GEU55848.1"/>
    </source>
</evidence>
<reference evidence="3" key="1">
    <citation type="journal article" date="2019" name="Sci. Rep.">
        <title>Draft genome of Tanacetum cinerariifolium, the natural source of mosquito coil.</title>
        <authorList>
            <person name="Yamashiro T."/>
            <person name="Shiraishi A."/>
            <person name="Satake H."/>
            <person name="Nakayama K."/>
        </authorList>
    </citation>
    <scope>NUCLEOTIDE SEQUENCE</scope>
</reference>
<evidence type="ECO:0000256" key="2">
    <source>
        <dbReference type="SAM" id="MobiDB-lite"/>
    </source>
</evidence>
<comment type="caution">
    <text evidence="3">The sequence shown here is derived from an EMBL/GenBank/DDBJ whole genome shotgun (WGS) entry which is preliminary data.</text>
</comment>
<gene>
    <name evidence="3" type="ORF">Tci_027826</name>
</gene>
<name>A0A699GKY0_TANCI</name>
<protein>
    <submittedName>
        <fullName evidence="3">Uncharacterized protein</fullName>
    </submittedName>
</protein>
<proteinExistence type="predicted"/>